<proteinExistence type="inferred from homology"/>
<dbReference type="Pfam" id="PF14322">
    <property type="entry name" value="SusD-like_3"/>
    <property type="match status" value="1"/>
</dbReference>
<evidence type="ECO:0000256" key="2">
    <source>
        <dbReference type="ARBA" id="ARBA00006275"/>
    </source>
</evidence>
<gene>
    <name evidence="8" type="ORF">NCTC7812_01225</name>
</gene>
<accession>A0A449I303</accession>
<evidence type="ECO:0000313" key="8">
    <source>
        <dbReference type="EMBL" id="VFB13697.1"/>
    </source>
</evidence>
<dbReference type="AlphaFoldDB" id="A0A449I303"/>
<dbReference type="Proteomes" id="UP000396835">
    <property type="component" value="Unassembled WGS sequence"/>
</dbReference>
<dbReference type="OrthoDB" id="649940at2"/>
<feature type="domain" description="RagB/SusD" evidence="6">
    <location>
        <begin position="276"/>
        <end position="483"/>
    </location>
</feature>
<dbReference type="SUPFAM" id="SSF48452">
    <property type="entry name" value="TPR-like"/>
    <property type="match status" value="1"/>
</dbReference>
<dbReference type="InterPro" id="IPR011990">
    <property type="entry name" value="TPR-like_helical_dom_sf"/>
</dbReference>
<dbReference type="RefSeq" id="WP_131751986.1">
    <property type="nucleotide sequence ID" value="NZ_CAACYH010000004.1"/>
</dbReference>
<dbReference type="Gene3D" id="1.25.40.390">
    <property type="match status" value="1"/>
</dbReference>
<protein>
    <submittedName>
        <fullName evidence="8">RagB/SusD domain protein</fullName>
    </submittedName>
</protein>
<evidence type="ECO:0000256" key="5">
    <source>
        <dbReference type="ARBA" id="ARBA00023237"/>
    </source>
</evidence>
<evidence type="ECO:0000259" key="6">
    <source>
        <dbReference type="Pfam" id="PF07980"/>
    </source>
</evidence>
<dbReference type="Pfam" id="PF07980">
    <property type="entry name" value="SusD_RagB"/>
    <property type="match status" value="1"/>
</dbReference>
<keyword evidence="3" id="KW-0732">Signal</keyword>
<comment type="subcellular location">
    <subcellularLocation>
        <location evidence="1">Cell outer membrane</location>
    </subcellularLocation>
</comment>
<reference evidence="8 9" key="1">
    <citation type="submission" date="2019-02" db="EMBL/GenBank/DDBJ databases">
        <authorList>
            <consortium name="Pathogen Informatics"/>
        </authorList>
    </citation>
    <scope>NUCLEOTIDE SEQUENCE [LARGE SCALE GENOMIC DNA]</scope>
    <source>
        <strain evidence="8 9">3012STDY7078512</strain>
    </source>
</reference>
<name>A0A449I303_9BACE</name>
<dbReference type="GO" id="GO:0009279">
    <property type="term" value="C:cell outer membrane"/>
    <property type="evidence" value="ECO:0007669"/>
    <property type="project" value="UniProtKB-SubCell"/>
</dbReference>
<evidence type="ECO:0000313" key="9">
    <source>
        <dbReference type="Proteomes" id="UP000396835"/>
    </source>
</evidence>
<sequence length="485" mass="55073">MMIYDLSSKAALYDKLKKLSVCLLLIAGFTACSLNIPYENQYSDPDAISTAAKARELLATAYAQLPDASFELSVLSDDFEPNAILPKDVSLNNLYKWQTLPIEQLALTLWQGYYGSVAIANAVLERASLLKTEGNPKELQSLQAVMAEAKAMKAYCFFNLLRLFAPDYADGSTNEGIPLKSKLEMESLPRADVKTCTDTIRSLLTEALETNYTVSDEYWFSPNSLYYLMAELELYAHNYEQAAHYAGKVIAAQGGYETMEEKSYRALWTDAACSERIFSWFTENYYYTGINMTKEAGDYLTVNTSLLSLYEADDVRRNATVFPFKLDDNTLTDEEATVQCFGKYNKENKEKRNFHTVNRYRVSGVCFILAEALTRGGKDTGIQEAIKTMNRYLSARKAALLPEEGLTGEKLLAIILQEKWKEFVGEGERYFDLKRLRKTILSEWNTTGVVAVKSAKPDDYRWNFPIPRGEYLYNDRMTQNDGWPK</sequence>
<dbReference type="EMBL" id="CAACYH010000004">
    <property type="protein sequence ID" value="VFB13697.1"/>
    <property type="molecule type" value="Genomic_DNA"/>
</dbReference>
<evidence type="ECO:0000256" key="1">
    <source>
        <dbReference type="ARBA" id="ARBA00004442"/>
    </source>
</evidence>
<keyword evidence="5" id="KW-0998">Cell outer membrane</keyword>
<dbReference type="InterPro" id="IPR033985">
    <property type="entry name" value="SusD-like_N"/>
</dbReference>
<feature type="domain" description="SusD-like N-terminal" evidence="7">
    <location>
        <begin position="45"/>
        <end position="209"/>
    </location>
</feature>
<keyword evidence="4" id="KW-0472">Membrane</keyword>
<organism evidence="8 9">
    <name type="scientific">Prevotella heparinolytica</name>
    <dbReference type="NCBI Taxonomy" id="28113"/>
    <lineage>
        <taxon>Bacteria</taxon>
        <taxon>Pseudomonadati</taxon>
        <taxon>Bacteroidota</taxon>
        <taxon>Bacteroidia</taxon>
        <taxon>Bacteroidales</taxon>
        <taxon>Bacteroidaceae</taxon>
        <taxon>Bacteroides</taxon>
    </lineage>
</organism>
<dbReference type="InterPro" id="IPR012944">
    <property type="entry name" value="SusD_RagB_dom"/>
</dbReference>
<evidence type="ECO:0000256" key="4">
    <source>
        <dbReference type="ARBA" id="ARBA00023136"/>
    </source>
</evidence>
<evidence type="ECO:0000256" key="3">
    <source>
        <dbReference type="ARBA" id="ARBA00022729"/>
    </source>
</evidence>
<evidence type="ECO:0000259" key="7">
    <source>
        <dbReference type="Pfam" id="PF14322"/>
    </source>
</evidence>
<comment type="similarity">
    <text evidence="2">Belongs to the SusD family.</text>
</comment>